<gene>
    <name evidence="3" type="ORF">ACFQRF_08285</name>
</gene>
<dbReference type="PANTHER" id="PTHR35936:SF17">
    <property type="entry name" value="ARGININE-BINDING EXTRACELLULAR PROTEIN ARTP"/>
    <property type="match status" value="1"/>
</dbReference>
<comment type="caution">
    <text evidence="3">The sequence shown here is derived from an EMBL/GenBank/DDBJ whole genome shotgun (WGS) entry which is preliminary data.</text>
</comment>
<feature type="domain" description="Solute-binding protein family 3/N-terminal" evidence="2">
    <location>
        <begin position="66"/>
        <end position="294"/>
    </location>
</feature>
<sequence>MAVPKHRIVSAARSRRPYLGLVSIASLLAVTACGGGGDGTADPSPSVAADPELVELVPQELQDAGVITVGVDASYAPGQFLDTDGSTVIGFDVDLFDAVAGKLGLRTQWEPAPFGNIITGVDSGRYDAGVSSFTVNAERLEQANMVSYFNVGTQWFTQAGNPDGVDPDNACGLRVAVQSDTVQVPDIEARSEQCEEDGQEPISIEQYEGQDQATESIVSGRNSAGLADMPVAVYAVEQTGGRLETLGEQYEAAPYGAVVNKDDTELAEAIAAGYAAIIEDGTYQEILDEWGLTQGAVETPTVNPDIDS</sequence>
<evidence type="ECO:0000313" key="3">
    <source>
        <dbReference type="EMBL" id="MFC7327740.1"/>
    </source>
</evidence>
<evidence type="ECO:0000259" key="2">
    <source>
        <dbReference type="SMART" id="SM00062"/>
    </source>
</evidence>
<dbReference type="EMBL" id="JBHTBH010000003">
    <property type="protein sequence ID" value="MFC7327740.1"/>
    <property type="molecule type" value="Genomic_DNA"/>
</dbReference>
<reference evidence="4" key="1">
    <citation type="journal article" date="2019" name="Int. J. Syst. Evol. Microbiol.">
        <title>The Global Catalogue of Microorganisms (GCM) 10K type strain sequencing project: providing services to taxonomists for standard genome sequencing and annotation.</title>
        <authorList>
            <consortium name="The Broad Institute Genomics Platform"/>
            <consortium name="The Broad Institute Genome Sequencing Center for Infectious Disease"/>
            <person name="Wu L."/>
            <person name="Ma J."/>
        </authorList>
    </citation>
    <scope>NUCLEOTIDE SEQUENCE [LARGE SCALE GENOMIC DNA]</scope>
    <source>
        <strain evidence="4">CGMCC 4.7382</strain>
    </source>
</reference>
<dbReference type="SMART" id="SM00062">
    <property type="entry name" value="PBPb"/>
    <property type="match status" value="1"/>
</dbReference>
<dbReference type="Gene3D" id="3.40.190.10">
    <property type="entry name" value="Periplasmic binding protein-like II"/>
    <property type="match status" value="2"/>
</dbReference>
<evidence type="ECO:0000313" key="4">
    <source>
        <dbReference type="Proteomes" id="UP001596540"/>
    </source>
</evidence>
<proteinExistence type="predicted"/>
<protein>
    <submittedName>
        <fullName evidence="3">ABC transporter substrate-binding protein</fullName>
    </submittedName>
</protein>
<name>A0ABW2KDW8_9ACTN</name>
<dbReference type="RefSeq" id="WP_379870189.1">
    <property type="nucleotide sequence ID" value="NZ_JBHTBH010000003.1"/>
</dbReference>
<dbReference type="SUPFAM" id="SSF53850">
    <property type="entry name" value="Periplasmic binding protein-like II"/>
    <property type="match status" value="1"/>
</dbReference>
<keyword evidence="4" id="KW-1185">Reference proteome</keyword>
<dbReference type="CDD" id="cd01004">
    <property type="entry name" value="PBP2_MidA_like"/>
    <property type="match status" value="1"/>
</dbReference>
<accession>A0ABW2KDW8</accession>
<dbReference type="PANTHER" id="PTHR35936">
    <property type="entry name" value="MEMBRANE-BOUND LYTIC MUREIN TRANSGLYCOSYLASE F"/>
    <property type="match status" value="1"/>
</dbReference>
<dbReference type="InterPro" id="IPR001638">
    <property type="entry name" value="Solute-binding_3/MltF_N"/>
</dbReference>
<organism evidence="3 4">
    <name type="scientific">Marinactinospora rubrisoli</name>
    <dbReference type="NCBI Taxonomy" id="2715399"/>
    <lineage>
        <taxon>Bacteria</taxon>
        <taxon>Bacillati</taxon>
        <taxon>Actinomycetota</taxon>
        <taxon>Actinomycetes</taxon>
        <taxon>Streptosporangiales</taxon>
        <taxon>Nocardiopsidaceae</taxon>
        <taxon>Marinactinospora</taxon>
    </lineage>
</organism>
<dbReference type="Pfam" id="PF00497">
    <property type="entry name" value="SBP_bac_3"/>
    <property type="match status" value="1"/>
</dbReference>
<dbReference type="Proteomes" id="UP001596540">
    <property type="component" value="Unassembled WGS sequence"/>
</dbReference>
<keyword evidence="1" id="KW-0732">Signal</keyword>
<dbReference type="PROSITE" id="PS51257">
    <property type="entry name" value="PROKAR_LIPOPROTEIN"/>
    <property type="match status" value="1"/>
</dbReference>
<evidence type="ECO:0000256" key="1">
    <source>
        <dbReference type="ARBA" id="ARBA00022729"/>
    </source>
</evidence>